<reference evidence="2" key="1">
    <citation type="journal article" date="2019" name="Int. J. Syst. Evol. Microbiol.">
        <title>The Global Catalogue of Microorganisms (GCM) 10K type strain sequencing project: providing services to taxonomists for standard genome sequencing and annotation.</title>
        <authorList>
            <consortium name="The Broad Institute Genomics Platform"/>
            <consortium name="The Broad Institute Genome Sequencing Center for Infectious Disease"/>
            <person name="Wu L."/>
            <person name="Ma J."/>
        </authorList>
    </citation>
    <scope>NUCLEOTIDE SEQUENCE [LARGE SCALE GENOMIC DNA]</scope>
    <source>
        <strain evidence="2">CGMCC 4.7393</strain>
    </source>
</reference>
<name>A0ABW2DPA8_9BACT</name>
<evidence type="ECO:0000313" key="2">
    <source>
        <dbReference type="Proteomes" id="UP001596405"/>
    </source>
</evidence>
<accession>A0ABW2DPA8</accession>
<dbReference type="RefSeq" id="WP_066621209.1">
    <property type="nucleotide sequence ID" value="NZ_JBHSYQ010000016.1"/>
</dbReference>
<dbReference type="InterPro" id="IPR019226">
    <property type="entry name" value="DUF2158"/>
</dbReference>
<dbReference type="EMBL" id="JBHSYQ010000016">
    <property type="protein sequence ID" value="MFC6999560.1"/>
    <property type="molecule type" value="Genomic_DNA"/>
</dbReference>
<comment type="caution">
    <text evidence="1">The sequence shown here is derived from an EMBL/GenBank/DDBJ whole genome shotgun (WGS) entry which is preliminary data.</text>
</comment>
<protein>
    <submittedName>
        <fullName evidence="1">DUF2158 domain-containing protein</fullName>
    </submittedName>
</protein>
<dbReference type="Proteomes" id="UP001596405">
    <property type="component" value="Unassembled WGS sequence"/>
</dbReference>
<proteinExistence type="predicted"/>
<dbReference type="PROSITE" id="PS51257">
    <property type="entry name" value="PROKAR_LIPOPROTEIN"/>
    <property type="match status" value="1"/>
</dbReference>
<evidence type="ECO:0000313" key="1">
    <source>
        <dbReference type="EMBL" id="MFC6999560.1"/>
    </source>
</evidence>
<sequence length="66" mass="7304">MEKENFKEGDLVKLKSGGPVMTIASSGMGMAACVWFNKDEIFGKHDFYLKNLVKVEADHSFPLPIG</sequence>
<keyword evidence="2" id="KW-1185">Reference proteome</keyword>
<organism evidence="1 2">
    <name type="scientific">Rufibacter roseus</name>
    <dbReference type="NCBI Taxonomy" id="1567108"/>
    <lineage>
        <taxon>Bacteria</taxon>
        <taxon>Pseudomonadati</taxon>
        <taxon>Bacteroidota</taxon>
        <taxon>Cytophagia</taxon>
        <taxon>Cytophagales</taxon>
        <taxon>Hymenobacteraceae</taxon>
        <taxon>Rufibacter</taxon>
    </lineage>
</organism>
<gene>
    <name evidence="1" type="ORF">ACFQHR_18130</name>
</gene>
<dbReference type="Pfam" id="PF09926">
    <property type="entry name" value="DUF2158"/>
    <property type="match status" value="1"/>
</dbReference>